<evidence type="ECO:0000256" key="4">
    <source>
        <dbReference type="SAM" id="SignalP"/>
    </source>
</evidence>
<comment type="cofactor">
    <cofactor evidence="3">
        <name>FAD</name>
        <dbReference type="ChEBI" id="CHEBI:57692"/>
    </cofactor>
</comment>
<evidence type="ECO:0000259" key="5">
    <source>
        <dbReference type="PROSITE" id="PS00624"/>
    </source>
</evidence>
<reference evidence="6 7" key="1">
    <citation type="submission" date="2017-06" db="EMBL/GenBank/DDBJ databases">
        <title>Comparative genomic analysis of Ambrosia Fusariam Clade fungi.</title>
        <authorList>
            <person name="Stajich J.E."/>
            <person name="Carrillo J."/>
            <person name="Kijimoto T."/>
            <person name="Eskalen A."/>
            <person name="O'Donnell K."/>
            <person name="Kasson M."/>
        </authorList>
    </citation>
    <scope>NUCLEOTIDE SEQUENCE [LARGE SCALE GENOMIC DNA]</scope>
    <source>
        <strain evidence="6">UCR3666</strain>
    </source>
</reference>
<feature type="domain" description="Glucose-methanol-choline oxidoreductase N-terminal" evidence="5">
    <location>
        <begin position="304"/>
        <end position="318"/>
    </location>
</feature>
<dbReference type="PANTHER" id="PTHR11552">
    <property type="entry name" value="GLUCOSE-METHANOL-CHOLINE GMC OXIDOREDUCTASE"/>
    <property type="match status" value="1"/>
</dbReference>
<keyword evidence="3" id="KW-0274">FAD</keyword>
<dbReference type="GO" id="GO:0016614">
    <property type="term" value="F:oxidoreductase activity, acting on CH-OH group of donors"/>
    <property type="evidence" value="ECO:0007669"/>
    <property type="project" value="InterPro"/>
</dbReference>
<feature type="chain" id="PRO_5018135508" description="Glucose-methanol-choline oxidoreductase N-terminal domain-containing protein" evidence="4">
    <location>
        <begin position="21"/>
        <end position="608"/>
    </location>
</feature>
<evidence type="ECO:0000313" key="7">
    <source>
        <dbReference type="Proteomes" id="UP000277212"/>
    </source>
</evidence>
<evidence type="ECO:0000313" key="6">
    <source>
        <dbReference type="EMBL" id="RMJ16968.1"/>
    </source>
</evidence>
<sequence length="608" mass="66161">MLRKIYSTIIAFSNLSFSLALPYVGMSEVRILSEYDYVVVGGGTSGLTVANRLSENPGVTVLVLEAGDFDANEDFLTIPGLAGGAVGTKYDWNRTYVATEAVNGRTLPAPLGKVVRGSTKLNQMTFNRGSSSDYDRWVELGNEGWGWEALLPYFKKNELFTPPNKEIAKEYNITFDPSVHGTSGYVHSSYSPFFWPTTKNLVRAVKELGIDIAFDHANGSPLGGYFNPHSQNPVSVTRSSAREAYYGSVFGRKNLHLIAGRQVTRVITEKYQGGIKATGVEFAKSRYGVYETVRARKEVILAAGSVHTPQILQVSGIGDSALLSSINVTTIMDLPGVGQNFQEHALVKVTNKLNAPLQRSNLSDATFAAKVREEYEKYRKGPLTSPLGDFLVFMPLSNFSDASSGIYRQAINQDGTDFLPPDTPIQVIEGYKRQHKVLNDRLMSSKSAILEIIWDDGEMLIGLQHPYSRGSIKATSPSTFDAPAADAALAKNPLDVAILAESIRFSRRLVNAAAMDILEPLEVVPGAGVTSNEALEKFIRSTVSNFYHPAGSCKMGALEEGGVVDYELKVYGVEALRVVDASVMPLLPAAHTMATVYAIAEKASENLL</sequence>
<dbReference type="STRING" id="2010991.A0A3M2SHF8"/>
<dbReference type="PANTHER" id="PTHR11552:SF115">
    <property type="entry name" value="DEHYDROGENASE XPTC-RELATED"/>
    <property type="match status" value="1"/>
</dbReference>
<evidence type="ECO:0000256" key="3">
    <source>
        <dbReference type="PIRSR" id="PIRSR000137-2"/>
    </source>
</evidence>
<dbReference type="PIRSF" id="PIRSF000137">
    <property type="entry name" value="Alcohol_oxidase"/>
    <property type="match status" value="1"/>
</dbReference>
<dbReference type="InterPro" id="IPR012132">
    <property type="entry name" value="GMC_OxRdtase"/>
</dbReference>
<dbReference type="EMBL" id="NKUJ01000039">
    <property type="protein sequence ID" value="RMJ16968.1"/>
    <property type="molecule type" value="Genomic_DNA"/>
</dbReference>
<dbReference type="PROSITE" id="PS00624">
    <property type="entry name" value="GMC_OXRED_2"/>
    <property type="match status" value="1"/>
</dbReference>
<dbReference type="GO" id="GO:0050660">
    <property type="term" value="F:flavin adenine dinucleotide binding"/>
    <property type="evidence" value="ECO:0007669"/>
    <property type="project" value="InterPro"/>
</dbReference>
<feature type="signal peptide" evidence="4">
    <location>
        <begin position="1"/>
        <end position="20"/>
    </location>
</feature>
<feature type="active site" description="Proton donor" evidence="2">
    <location>
        <position position="548"/>
    </location>
</feature>
<feature type="active site" description="Proton acceptor" evidence="2">
    <location>
        <position position="591"/>
    </location>
</feature>
<dbReference type="GO" id="GO:0044550">
    <property type="term" value="P:secondary metabolite biosynthetic process"/>
    <property type="evidence" value="ECO:0007669"/>
    <property type="project" value="TreeGrafter"/>
</dbReference>
<evidence type="ECO:0000256" key="1">
    <source>
        <dbReference type="ARBA" id="ARBA00010790"/>
    </source>
</evidence>
<feature type="binding site" evidence="3">
    <location>
        <begin position="44"/>
        <end position="45"/>
    </location>
    <ligand>
        <name>FAD</name>
        <dbReference type="ChEBI" id="CHEBI:57692"/>
    </ligand>
</feature>
<dbReference type="Pfam" id="PF00732">
    <property type="entry name" value="GMC_oxred_N"/>
    <property type="match status" value="1"/>
</dbReference>
<organism evidence="6 7">
    <name type="scientific">Fusarium kuroshium</name>
    <dbReference type="NCBI Taxonomy" id="2010991"/>
    <lineage>
        <taxon>Eukaryota</taxon>
        <taxon>Fungi</taxon>
        <taxon>Dikarya</taxon>
        <taxon>Ascomycota</taxon>
        <taxon>Pezizomycotina</taxon>
        <taxon>Sordariomycetes</taxon>
        <taxon>Hypocreomycetidae</taxon>
        <taxon>Hypocreales</taxon>
        <taxon>Nectriaceae</taxon>
        <taxon>Fusarium</taxon>
        <taxon>Fusarium solani species complex</taxon>
    </lineage>
</organism>
<comment type="caution">
    <text evidence="6">The sequence shown here is derived from an EMBL/GenBank/DDBJ whole genome shotgun (WGS) entry which is preliminary data.</text>
</comment>
<dbReference type="Pfam" id="PF05199">
    <property type="entry name" value="GMC_oxred_C"/>
    <property type="match status" value="1"/>
</dbReference>
<name>A0A3M2SHF8_9HYPO</name>
<keyword evidence="3" id="KW-0285">Flavoprotein</keyword>
<dbReference type="InterPro" id="IPR000172">
    <property type="entry name" value="GMC_OxRdtase_N"/>
</dbReference>
<comment type="similarity">
    <text evidence="1">Belongs to the GMC oxidoreductase family.</text>
</comment>
<dbReference type="InterPro" id="IPR007867">
    <property type="entry name" value="GMC_OxRtase_C"/>
</dbReference>
<evidence type="ECO:0000256" key="2">
    <source>
        <dbReference type="PIRSR" id="PIRSR000137-1"/>
    </source>
</evidence>
<dbReference type="Gene3D" id="3.50.50.60">
    <property type="entry name" value="FAD/NAD(P)-binding domain"/>
    <property type="match status" value="1"/>
</dbReference>
<dbReference type="SUPFAM" id="SSF54373">
    <property type="entry name" value="FAD-linked reductases, C-terminal domain"/>
    <property type="match status" value="1"/>
</dbReference>
<dbReference type="SUPFAM" id="SSF51905">
    <property type="entry name" value="FAD/NAD(P)-binding domain"/>
    <property type="match status" value="1"/>
</dbReference>
<keyword evidence="7" id="KW-1185">Reference proteome</keyword>
<dbReference type="OrthoDB" id="269227at2759"/>
<proteinExistence type="inferred from homology"/>
<dbReference type="InterPro" id="IPR036188">
    <property type="entry name" value="FAD/NAD-bd_sf"/>
</dbReference>
<feature type="binding site" evidence="3">
    <location>
        <position position="263"/>
    </location>
    <ligand>
        <name>FAD</name>
        <dbReference type="ChEBI" id="CHEBI:57692"/>
    </ligand>
</feature>
<protein>
    <recommendedName>
        <fullName evidence="5">Glucose-methanol-choline oxidoreductase N-terminal domain-containing protein</fullName>
    </recommendedName>
</protein>
<dbReference type="Gene3D" id="3.30.560.10">
    <property type="entry name" value="Glucose Oxidase, domain 3"/>
    <property type="match status" value="1"/>
</dbReference>
<keyword evidence="4" id="KW-0732">Signal</keyword>
<feature type="binding site" evidence="3">
    <location>
        <position position="114"/>
    </location>
    <ligand>
        <name>FAD</name>
        <dbReference type="ChEBI" id="CHEBI:57692"/>
    </ligand>
</feature>
<dbReference type="AlphaFoldDB" id="A0A3M2SHF8"/>
<gene>
    <name evidence="6" type="ORF">CDV36_003311</name>
</gene>
<accession>A0A3M2SHF8</accession>
<dbReference type="Proteomes" id="UP000277212">
    <property type="component" value="Unassembled WGS sequence"/>
</dbReference>